<organism evidence="2 3">
    <name type="scientific">Lactuca saligna</name>
    <name type="common">Willowleaf lettuce</name>
    <dbReference type="NCBI Taxonomy" id="75948"/>
    <lineage>
        <taxon>Eukaryota</taxon>
        <taxon>Viridiplantae</taxon>
        <taxon>Streptophyta</taxon>
        <taxon>Embryophyta</taxon>
        <taxon>Tracheophyta</taxon>
        <taxon>Spermatophyta</taxon>
        <taxon>Magnoliopsida</taxon>
        <taxon>eudicotyledons</taxon>
        <taxon>Gunneridae</taxon>
        <taxon>Pentapetalae</taxon>
        <taxon>asterids</taxon>
        <taxon>campanulids</taxon>
        <taxon>Asterales</taxon>
        <taxon>Asteraceae</taxon>
        <taxon>Cichorioideae</taxon>
        <taxon>Cichorieae</taxon>
        <taxon>Lactucinae</taxon>
        <taxon>Lactuca</taxon>
    </lineage>
</organism>
<evidence type="ECO:0000313" key="2">
    <source>
        <dbReference type="EMBL" id="CAI9286595.1"/>
    </source>
</evidence>
<protein>
    <submittedName>
        <fullName evidence="2">Uncharacterized protein</fullName>
    </submittedName>
</protein>
<feature type="chain" id="PRO_5041436945" evidence="1">
    <location>
        <begin position="22"/>
        <end position="108"/>
    </location>
</feature>
<sequence>MIRFHIILSFLFLLFATYSSAITSSSRFTALPPAAFPGQLHATEQLFLPSTTTMPPADSTDLIRSEKRRVPTDHEDDPWIKSDGAVWATPKGVMLMSHEVLRYDKLPW</sequence>
<dbReference type="Proteomes" id="UP001177003">
    <property type="component" value="Chromosome 5"/>
</dbReference>
<keyword evidence="3" id="KW-1185">Reference proteome</keyword>
<evidence type="ECO:0000313" key="3">
    <source>
        <dbReference type="Proteomes" id="UP001177003"/>
    </source>
</evidence>
<accession>A0AA35Z616</accession>
<keyword evidence="1" id="KW-0732">Signal</keyword>
<name>A0AA35Z616_LACSI</name>
<reference evidence="2" key="1">
    <citation type="submission" date="2023-04" db="EMBL/GenBank/DDBJ databases">
        <authorList>
            <person name="Vijverberg K."/>
            <person name="Xiong W."/>
            <person name="Schranz E."/>
        </authorList>
    </citation>
    <scope>NUCLEOTIDE SEQUENCE</scope>
</reference>
<feature type="signal peptide" evidence="1">
    <location>
        <begin position="1"/>
        <end position="21"/>
    </location>
</feature>
<dbReference type="AlphaFoldDB" id="A0AA35Z616"/>
<evidence type="ECO:0000256" key="1">
    <source>
        <dbReference type="SAM" id="SignalP"/>
    </source>
</evidence>
<proteinExistence type="predicted"/>
<dbReference type="EMBL" id="OX465081">
    <property type="protein sequence ID" value="CAI9286595.1"/>
    <property type="molecule type" value="Genomic_DNA"/>
</dbReference>
<gene>
    <name evidence="2" type="ORF">LSALG_LOCUS26005</name>
</gene>